<feature type="region of interest" description="Disordered" evidence="1">
    <location>
        <begin position="131"/>
        <end position="165"/>
    </location>
</feature>
<reference evidence="3" key="1">
    <citation type="submission" date="2025-08" db="UniProtKB">
        <authorList>
            <consortium name="RefSeq"/>
        </authorList>
    </citation>
    <scope>IDENTIFICATION</scope>
</reference>
<gene>
    <name evidence="3" type="primary">LOC106818552</name>
</gene>
<dbReference type="Proteomes" id="UP000695022">
    <property type="component" value="Unplaced"/>
</dbReference>
<evidence type="ECO:0000313" key="3">
    <source>
        <dbReference type="RefSeq" id="XP_014678738.1"/>
    </source>
</evidence>
<feature type="compositionally biased region" description="Acidic residues" evidence="1">
    <location>
        <begin position="155"/>
        <end position="165"/>
    </location>
</feature>
<name>A0ABM1F2R7_PRICU</name>
<dbReference type="RefSeq" id="XP_014678738.1">
    <property type="nucleotide sequence ID" value="XM_014823252.1"/>
</dbReference>
<sequence>MSSRGELTRKIAEVYVCSLYGMSKVNDVNEARFNKLVQLTGKISKENPMAKVKKVDCALLPPCGKTMWNKVQRAHYVSIIWGNADSPQPDQDLDPLQYGWKNENGHYVPDWFPGPAEPDNLFCNDHEEESIEIQENEDIDDIPTDDSGTDSGPEWSDDSDSESEA</sequence>
<evidence type="ECO:0000313" key="2">
    <source>
        <dbReference type="Proteomes" id="UP000695022"/>
    </source>
</evidence>
<proteinExistence type="predicted"/>
<evidence type="ECO:0000256" key="1">
    <source>
        <dbReference type="SAM" id="MobiDB-lite"/>
    </source>
</evidence>
<accession>A0ABM1F2R7</accession>
<protein>
    <submittedName>
        <fullName evidence="3">Uncharacterized protein LOC106818552</fullName>
    </submittedName>
</protein>
<organism evidence="2 3">
    <name type="scientific">Priapulus caudatus</name>
    <name type="common">Priapulid worm</name>
    <dbReference type="NCBI Taxonomy" id="37621"/>
    <lineage>
        <taxon>Eukaryota</taxon>
        <taxon>Metazoa</taxon>
        <taxon>Ecdysozoa</taxon>
        <taxon>Scalidophora</taxon>
        <taxon>Priapulida</taxon>
        <taxon>Priapulimorpha</taxon>
        <taxon>Priapulimorphida</taxon>
        <taxon>Priapulidae</taxon>
        <taxon>Priapulus</taxon>
    </lineage>
</organism>
<keyword evidence="2" id="KW-1185">Reference proteome</keyword>
<feature type="compositionally biased region" description="Acidic residues" evidence="1">
    <location>
        <begin position="131"/>
        <end position="148"/>
    </location>
</feature>
<dbReference type="GeneID" id="106818552"/>